<evidence type="ECO:0000313" key="3">
    <source>
        <dbReference type="Proteomes" id="UP000467322"/>
    </source>
</evidence>
<dbReference type="CDD" id="cd02199">
    <property type="entry name" value="YjgF_YER057c_UK114_like_1"/>
    <property type="match status" value="1"/>
</dbReference>
<organism evidence="2 3">
    <name type="scientific">Maritimibacter harenae</name>
    <dbReference type="NCBI Taxonomy" id="2606218"/>
    <lineage>
        <taxon>Bacteria</taxon>
        <taxon>Pseudomonadati</taxon>
        <taxon>Pseudomonadota</taxon>
        <taxon>Alphaproteobacteria</taxon>
        <taxon>Rhodobacterales</taxon>
        <taxon>Roseobacteraceae</taxon>
        <taxon>Maritimibacter</taxon>
    </lineage>
</organism>
<evidence type="ECO:0000313" key="2">
    <source>
        <dbReference type="EMBL" id="MZR14276.1"/>
    </source>
</evidence>
<keyword evidence="3" id="KW-1185">Reference proteome</keyword>
<dbReference type="Proteomes" id="UP000467322">
    <property type="component" value="Unassembled WGS sequence"/>
</dbReference>
<evidence type="ECO:0000259" key="1">
    <source>
        <dbReference type="Pfam" id="PF14588"/>
    </source>
</evidence>
<comment type="caution">
    <text evidence="2">The sequence shown here is derived from an EMBL/GenBank/DDBJ whole genome shotgun (WGS) entry which is preliminary data.</text>
</comment>
<dbReference type="EMBL" id="WTUX01000019">
    <property type="protein sequence ID" value="MZR14276.1"/>
    <property type="molecule type" value="Genomic_DNA"/>
</dbReference>
<proteinExistence type="predicted"/>
<feature type="domain" description="Endoribonuclease L-PSP/chorismate mutase-like" evidence="1">
    <location>
        <begin position="58"/>
        <end position="146"/>
    </location>
</feature>
<dbReference type="Pfam" id="PF14588">
    <property type="entry name" value="YjgF_endoribonc"/>
    <property type="match status" value="1"/>
</dbReference>
<reference evidence="2 3" key="1">
    <citation type="submission" date="2019-12" db="EMBL/GenBank/DDBJ databases">
        <title>Maritimibacter sp. nov. sp. isolated from sea sand.</title>
        <authorList>
            <person name="Kim J."/>
            <person name="Jeong S.E."/>
            <person name="Jung H.S."/>
            <person name="Jeon C.O."/>
        </authorList>
    </citation>
    <scope>NUCLEOTIDE SEQUENCE [LARGE SCALE GENOMIC DNA]</scope>
    <source>
        <strain evidence="2 3">DP07</strain>
    </source>
</reference>
<dbReference type="InterPro" id="IPR035959">
    <property type="entry name" value="RutC-like_sf"/>
</dbReference>
<gene>
    <name evidence="2" type="ORF">GQE99_14750</name>
</gene>
<dbReference type="SUPFAM" id="SSF55298">
    <property type="entry name" value="YjgF-like"/>
    <property type="match status" value="1"/>
</dbReference>
<dbReference type="PANTHER" id="PTHR43760:SF1">
    <property type="entry name" value="ENDORIBONUCLEASE L-PSP_CHORISMATE MUTASE-LIKE DOMAIN-CONTAINING PROTEIN"/>
    <property type="match status" value="1"/>
</dbReference>
<sequence>MTTPEDHLTALGITLPPPGIKPPGVELPFTFVNVRGRRAFFSGHPRNDMNGRVDGPFGRLGDGITIEEGYAAARGVALSVFANLKAEFGDLSRIEGWGRVFGMVTSTPDFTDQHLVVNGFSDLVISVFGPEVGRHARSVVGVVALPMGFAMEIEGEVILKS</sequence>
<accession>A0A845M3Y6</accession>
<dbReference type="InterPro" id="IPR013813">
    <property type="entry name" value="Endoribo_LPSP/chorism_mut-like"/>
</dbReference>
<dbReference type="Gene3D" id="3.30.1330.40">
    <property type="entry name" value="RutC-like"/>
    <property type="match status" value="1"/>
</dbReference>
<name>A0A845M3Y6_9RHOB</name>
<protein>
    <submittedName>
        <fullName evidence="2">RidA family protein</fullName>
    </submittedName>
</protein>
<dbReference type="PANTHER" id="PTHR43760">
    <property type="entry name" value="ENDORIBONUCLEASE-RELATED"/>
    <property type="match status" value="1"/>
</dbReference>
<dbReference type="RefSeq" id="WP_161352409.1">
    <property type="nucleotide sequence ID" value="NZ_WTUX01000019.1"/>
</dbReference>
<dbReference type="AlphaFoldDB" id="A0A845M3Y6"/>